<accession>A0A540VF01</accession>
<organism evidence="9 10">
    <name type="scientific">Litorilinea aerophila</name>
    <dbReference type="NCBI Taxonomy" id="1204385"/>
    <lineage>
        <taxon>Bacteria</taxon>
        <taxon>Bacillati</taxon>
        <taxon>Chloroflexota</taxon>
        <taxon>Caldilineae</taxon>
        <taxon>Caldilineales</taxon>
        <taxon>Caldilineaceae</taxon>
        <taxon>Litorilinea</taxon>
    </lineage>
</organism>
<dbReference type="InterPro" id="IPR017473">
    <property type="entry name" value="Undecaprenyl-P_gluc_Ptfrase"/>
</dbReference>
<evidence type="ECO:0000256" key="7">
    <source>
        <dbReference type="SAM" id="Phobius"/>
    </source>
</evidence>
<dbReference type="Pfam" id="PF02397">
    <property type="entry name" value="Bac_transf"/>
    <property type="match status" value="1"/>
</dbReference>
<evidence type="ECO:0000259" key="8">
    <source>
        <dbReference type="Pfam" id="PF02397"/>
    </source>
</evidence>
<dbReference type="EC" id="2.7.8.31" evidence="9"/>
<dbReference type="NCBIfam" id="TIGR03023">
    <property type="entry name" value="WcaJ_sugtrans"/>
    <property type="match status" value="1"/>
</dbReference>
<dbReference type="PANTHER" id="PTHR30576:SF0">
    <property type="entry name" value="UNDECAPRENYL-PHOSPHATE N-ACETYLGALACTOSAMINYL 1-PHOSPHATE TRANSFERASE-RELATED"/>
    <property type="match status" value="1"/>
</dbReference>
<evidence type="ECO:0000256" key="1">
    <source>
        <dbReference type="ARBA" id="ARBA00004141"/>
    </source>
</evidence>
<dbReference type="InterPro" id="IPR003362">
    <property type="entry name" value="Bact_transf"/>
</dbReference>
<feature type="domain" description="Bacterial sugar transferase" evidence="8">
    <location>
        <begin position="300"/>
        <end position="479"/>
    </location>
</feature>
<feature type="transmembrane region" description="Helical" evidence="7">
    <location>
        <begin position="106"/>
        <end position="127"/>
    </location>
</feature>
<feature type="transmembrane region" description="Helical" evidence="7">
    <location>
        <begin position="133"/>
        <end position="152"/>
    </location>
</feature>
<feature type="transmembrane region" description="Helical" evidence="7">
    <location>
        <begin position="30"/>
        <end position="49"/>
    </location>
</feature>
<dbReference type="OrthoDB" id="9795351at2"/>
<keyword evidence="5 7" id="KW-1133">Transmembrane helix</keyword>
<dbReference type="GO" id="GO:0089702">
    <property type="term" value="F:undecaprenyl-phosphate glucose phosphotransferase activity"/>
    <property type="evidence" value="ECO:0007669"/>
    <property type="project" value="UniProtKB-EC"/>
</dbReference>
<comment type="similarity">
    <text evidence="2">Belongs to the bacterial sugar transferase family.</text>
</comment>
<evidence type="ECO:0000313" key="10">
    <source>
        <dbReference type="Proteomes" id="UP000317371"/>
    </source>
</evidence>
<dbReference type="Pfam" id="PF13727">
    <property type="entry name" value="CoA_binding_3"/>
    <property type="match status" value="1"/>
</dbReference>
<dbReference type="InterPro" id="IPR036291">
    <property type="entry name" value="NAD(P)-bd_dom_sf"/>
</dbReference>
<evidence type="ECO:0000313" key="9">
    <source>
        <dbReference type="EMBL" id="TQE95292.1"/>
    </source>
</evidence>
<dbReference type="PANTHER" id="PTHR30576">
    <property type="entry name" value="COLANIC BIOSYNTHESIS UDP-GLUCOSE LIPID CARRIER TRANSFERASE"/>
    <property type="match status" value="1"/>
</dbReference>
<feature type="transmembrane region" description="Helical" evidence="7">
    <location>
        <begin position="69"/>
        <end position="86"/>
    </location>
</feature>
<name>A0A540VF01_9CHLR</name>
<dbReference type="Gene3D" id="3.40.50.720">
    <property type="entry name" value="NAD(P)-binding Rossmann-like Domain"/>
    <property type="match status" value="1"/>
</dbReference>
<dbReference type="RefSeq" id="WP_141610570.1">
    <property type="nucleotide sequence ID" value="NZ_VIGC02000015.1"/>
</dbReference>
<proteinExistence type="inferred from homology"/>
<comment type="caution">
    <text evidence="9">The sequence shown here is derived from an EMBL/GenBank/DDBJ whole genome shotgun (WGS) entry which is preliminary data.</text>
</comment>
<protein>
    <submittedName>
        <fullName evidence="9">Undecaprenyl-phosphate glucose phosphotransferase</fullName>
        <ecNumber evidence="9">2.7.8.31</ecNumber>
    </submittedName>
</protein>
<dbReference type="InParanoid" id="A0A540VF01"/>
<dbReference type="EMBL" id="VIGC01000015">
    <property type="protein sequence ID" value="TQE95292.1"/>
    <property type="molecule type" value="Genomic_DNA"/>
</dbReference>
<comment type="subcellular location">
    <subcellularLocation>
        <location evidence="1">Membrane</location>
        <topology evidence="1">Multi-pass membrane protein</topology>
    </subcellularLocation>
</comment>
<dbReference type="Proteomes" id="UP000317371">
    <property type="component" value="Unassembled WGS sequence"/>
</dbReference>
<dbReference type="NCBIfam" id="TIGR03025">
    <property type="entry name" value="EPS_sugtrans"/>
    <property type="match status" value="1"/>
</dbReference>
<keyword evidence="3 9" id="KW-0808">Transferase</keyword>
<keyword evidence="10" id="KW-1185">Reference proteome</keyword>
<evidence type="ECO:0000256" key="2">
    <source>
        <dbReference type="ARBA" id="ARBA00006464"/>
    </source>
</evidence>
<evidence type="ECO:0000256" key="4">
    <source>
        <dbReference type="ARBA" id="ARBA00022692"/>
    </source>
</evidence>
<dbReference type="InterPro" id="IPR017475">
    <property type="entry name" value="EPS_sugar_tfrase"/>
</dbReference>
<feature type="transmembrane region" description="Helical" evidence="7">
    <location>
        <begin position="305"/>
        <end position="326"/>
    </location>
</feature>
<dbReference type="SUPFAM" id="SSF51735">
    <property type="entry name" value="NAD(P)-binding Rossmann-fold domains"/>
    <property type="match status" value="1"/>
</dbReference>
<keyword evidence="4 7" id="KW-0812">Transmembrane</keyword>
<evidence type="ECO:0000256" key="3">
    <source>
        <dbReference type="ARBA" id="ARBA00022679"/>
    </source>
</evidence>
<evidence type="ECO:0000256" key="5">
    <source>
        <dbReference type="ARBA" id="ARBA00022989"/>
    </source>
</evidence>
<gene>
    <name evidence="9" type="ORF">FKZ61_13035</name>
</gene>
<evidence type="ECO:0000256" key="6">
    <source>
        <dbReference type="ARBA" id="ARBA00023136"/>
    </source>
</evidence>
<sequence length="488" mass="56109">MQQSLTEVTSYEEYRARRGQRPLLMKRPQFFFVLALVILDLACTWLSFFLAHTLLDRNPDVIIGPFLEFWPLPTVYSVVMVITFFWQRMYQRRRLISHLDEFIKIFLYNVFTTLITVALLTLGLRDFEYHRSFIAYALGINILAMTLVRTLHAQVQWRAQARGIGDDRVLIIGSGEVGRMLLQKLIQNKKLGYQVVGIVTNGPEERHQTILGVPVLGNIIDTPWIIERYNVDEVIVGLPEASHQELVGIISLCEREKVGIRVFPDVFQIMASEVNIGDLGGLPLLTIRDVALQGWKLTLKRGMDIVVSAVGLVLLSPFLLLTALLIKLDSPGPVFYIQERMGLDAKPFKMIKFRSMRQDAEANGPGWTTPDDPRRTKLGTIMRRFNIDELPQLINVLIGDMSLVGPRPERPVYVEQFRQSIPRYMDRHREKAGMTGWAQVNGLRGDTSILERTKYDLWYIENWSLALDIKILIRTVIQWILNTDRNAY</sequence>
<dbReference type="AlphaFoldDB" id="A0A540VF01"/>
<dbReference type="GO" id="GO:0016020">
    <property type="term" value="C:membrane"/>
    <property type="evidence" value="ECO:0007669"/>
    <property type="project" value="UniProtKB-SubCell"/>
</dbReference>
<keyword evidence="6 7" id="KW-0472">Membrane</keyword>
<reference evidence="9 10" key="1">
    <citation type="submission" date="2019-06" db="EMBL/GenBank/DDBJ databases">
        <title>Genome sequence of Litorilinea aerophila BAA-2444.</title>
        <authorList>
            <person name="Maclea K.S."/>
            <person name="Maurais E.G."/>
            <person name="Iannazzi L.C."/>
        </authorList>
    </citation>
    <scope>NUCLEOTIDE SEQUENCE [LARGE SCALE GENOMIC DNA]</scope>
    <source>
        <strain evidence="9 10">ATCC BAA-2444</strain>
    </source>
</reference>